<gene>
    <name evidence="1" type="ORF">B7P43_G18123</name>
</gene>
<accession>A0A2J7R4A3</accession>
<organism evidence="1 2">
    <name type="scientific">Cryptotermes secundus</name>
    <dbReference type="NCBI Taxonomy" id="105785"/>
    <lineage>
        <taxon>Eukaryota</taxon>
        <taxon>Metazoa</taxon>
        <taxon>Ecdysozoa</taxon>
        <taxon>Arthropoda</taxon>
        <taxon>Hexapoda</taxon>
        <taxon>Insecta</taxon>
        <taxon>Pterygota</taxon>
        <taxon>Neoptera</taxon>
        <taxon>Polyneoptera</taxon>
        <taxon>Dictyoptera</taxon>
        <taxon>Blattodea</taxon>
        <taxon>Blattoidea</taxon>
        <taxon>Termitoidae</taxon>
        <taxon>Kalotermitidae</taxon>
        <taxon>Cryptotermitinae</taxon>
        <taxon>Cryptotermes</taxon>
    </lineage>
</organism>
<comment type="caution">
    <text evidence="1">The sequence shown here is derived from an EMBL/GenBank/DDBJ whole genome shotgun (WGS) entry which is preliminary data.</text>
</comment>
<dbReference type="InterPro" id="IPR012337">
    <property type="entry name" value="RNaseH-like_sf"/>
</dbReference>
<reference evidence="1 2" key="1">
    <citation type="submission" date="2017-12" db="EMBL/GenBank/DDBJ databases">
        <title>Hemimetabolous genomes reveal molecular basis of termite eusociality.</title>
        <authorList>
            <person name="Harrison M.C."/>
            <person name="Jongepier E."/>
            <person name="Robertson H.M."/>
            <person name="Arning N."/>
            <person name="Bitard-Feildel T."/>
            <person name="Chao H."/>
            <person name="Childers C.P."/>
            <person name="Dinh H."/>
            <person name="Doddapaneni H."/>
            <person name="Dugan S."/>
            <person name="Gowin J."/>
            <person name="Greiner C."/>
            <person name="Han Y."/>
            <person name="Hu H."/>
            <person name="Hughes D.S.T."/>
            <person name="Huylmans A.-K."/>
            <person name="Kemena C."/>
            <person name="Kremer L.P.M."/>
            <person name="Lee S.L."/>
            <person name="Lopez-Ezquerra A."/>
            <person name="Mallet L."/>
            <person name="Monroy-Kuhn J.M."/>
            <person name="Moser A."/>
            <person name="Murali S.C."/>
            <person name="Muzny D.M."/>
            <person name="Otani S."/>
            <person name="Piulachs M.-D."/>
            <person name="Poelchau M."/>
            <person name="Qu J."/>
            <person name="Schaub F."/>
            <person name="Wada-Katsumata A."/>
            <person name="Worley K.C."/>
            <person name="Xie Q."/>
            <person name="Ylla G."/>
            <person name="Poulsen M."/>
            <person name="Gibbs R.A."/>
            <person name="Schal C."/>
            <person name="Richards S."/>
            <person name="Belles X."/>
            <person name="Korb J."/>
            <person name="Bornberg-Bauer E."/>
        </authorList>
    </citation>
    <scope>NUCLEOTIDE SEQUENCE [LARGE SCALE GENOMIC DNA]</scope>
    <source>
        <tissue evidence="1">Whole body</tissue>
    </source>
</reference>
<dbReference type="PANTHER" id="PTHR45913">
    <property type="entry name" value="EPM2A-INTERACTING PROTEIN 1"/>
    <property type="match status" value="1"/>
</dbReference>
<dbReference type="SUPFAM" id="SSF53098">
    <property type="entry name" value="Ribonuclease H-like"/>
    <property type="match status" value="1"/>
</dbReference>
<dbReference type="InParanoid" id="A0A2J7R4A3"/>
<dbReference type="EMBL" id="NEVH01007566">
    <property type="protein sequence ID" value="PNF35647.1"/>
    <property type="molecule type" value="Genomic_DNA"/>
</dbReference>
<sequence>MVFGDFTVKEEFVKLLPLHERTRGEDIFNVFLKFGKECNLPLSKLVAITTDGAPSITGRNNGFLALCAKDESFPSVLSYHCIMHQEALCAKVLKFDHVMNVVTRVVNYIRSSSTRHRLFRNLLNVSDTEHGDIIFHADIRWVSRGKTPERSFCLLDEVRDFLKSSPGQYYQELDEISWLLDLAFLTDDIPLLTDSKLNELNLELQGIDRNISSMISVVIAFQKKLKLWIAHLNRNSLSHFPHMKSNVETLNGCEYDLPSFT</sequence>
<dbReference type="PANTHER" id="PTHR45913:SF21">
    <property type="entry name" value="DUF4371 DOMAIN-CONTAINING PROTEIN"/>
    <property type="match status" value="1"/>
</dbReference>
<keyword evidence="2" id="KW-1185">Reference proteome</keyword>
<dbReference type="AlphaFoldDB" id="A0A2J7R4A3"/>
<proteinExistence type="predicted"/>
<dbReference type="Proteomes" id="UP000235965">
    <property type="component" value="Unassembled WGS sequence"/>
</dbReference>
<protein>
    <recommendedName>
        <fullName evidence="3">DUF4371 domain-containing protein</fullName>
    </recommendedName>
</protein>
<name>A0A2J7R4A3_9NEOP</name>
<evidence type="ECO:0000313" key="1">
    <source>
        <dbReference type="EMBL" id="PNF35647.1"/>
    </source>
</evidence>
<evidence type="ECO:0008006" key="3">
    <source>
        <dbReference type="Google" id="ProtNLM"/>
    </source>
</evidence>
<evidence type="ECO:0000313" key="2">
    <source>
        <dbReference type="Proteomes" id="UP000235965"/>
    </source>
</evidence>
<dbReference type="STRING" id="105785.A0A2J7R4A3"/>
<dbReference type="OrthoDB" id="6743767at2759"/>